<dbReference type="EMBL" id="MTYJ01000007">
    <property type="protein sequence ID" value="OQV24234.1"/>
    <property type="molecule type" value="Genomic_DNA"/>
</dbReference>
<dbReference type="PROSITE" id="PS50904">
    <property type="entry name" value="PRELI_MSF1"/>
    <property type="match status" value="1"/>
</dbReference>
<sequence>MVQTYTSPIRVYKTPFEFVMAAYEKRFPTCKMIPIFVGSEITSEITSEDKAVTVIERRCKLNVDAPYLLRKIAGVEFVYFIQKNTLDRRRRTLVIEAWNESFASRLVIRETCKYSVHPDNDDWTCFEQDAHLEIKSFFGFENAVEKLAIKQYMANIVKGKEVIDYYIQELIDEGVTHIPRFVPTGITEDSALDQSGIEDEITLSSLNHMALGATASSMTMDKRIHRDSLYKLDADYIHRCLGDLDPVEESRIVELKQWLQEHHKEKIPSDAHLLRFLRARGFNVEKGREMLCRSLIWRKQHQIDRLLKSWHPPDVLKTFFPGGWMDGYDDGGRPVFVLRLGNLDVKGVLRSIGVDGMLKLAITICEEGLVKCEEATRVQQRPVSYWACIFDLEGLSMRHLWRPGLKVLYRIIEVFEANYPETMGRVFLVRCPRVFPILWTLVSPFIDENTRKKFIIYGGEDHQQPEGGLTEYLDGKSIPKFLGGDAECGFPEGGIIPRSHYLPDDLAEMESGIDSISINSESLYQSVSLVKDSYHEVPVIVHDAGTVITYDFDVCKGDCIFTVLFTTSAVKIPSSTPPASPALQTSISVIHPDLKLKEVIRPIPCSDGSSEQGTHVADKAGTYILQWKGVDPTASTAVHSQFSFDFGLTSPPKCKVMYHYDILTQDEFRGSLSSVQSFSSLSMA</sequence>
<dbReference type="SUPFAM" id="SSF46938">
    <property type="entry name" value="CRAL/TRIO N-terminal domain"/>
    <property type="match status" value="1"/>
</dbReference>
<dbReference type="InterPro" id="IPR036598">
    <property type="entry name" value="GOLD_dom_sf"/>
</dbReference>
<comment type="caution">
    <text evidence="4">The sequence shown here is derived from an EMBL/GenBank/DDBJ whole genome shotgun (WGS) entry which is preliminary data.</text>
</comment>
<dbReference type="InterPro" id="IPR036273">
    <property type="entry name" value="CRAL/TRIO_N_dom_sf"/>
</dbReference>
<name>A0A1W0XA10_HYPEX</name>
<dbReference type="Pfam" id="PF00650">
    <property type="entry name" value="CRAL_TRIO"/>
    <property type="match status" value="1"/>
</dbReference>
<feature type="domain" description="CRAL-TRIO" evidence="1">
    <location>
        <begin position="312"/>
        <end position="490"/>
    </location>
</feature>
<evidence type="ECO:0000313" key="4">
    <source>
        <dbReference type="EMBL" id="OQV24234.1"/>
    </source>
</evidence>
<dbReference type="Proteomes" id="UP000192578">
    <property type="component" value="Unassembled WGS sequence"/>
</dbReference>
<dbReference type="SMART" id="SM01100">
    <property type="entry name" value="CRAL_TRIO_N"/>
    <property type="match status" value="1"/>
</dbReference>
<proteinExistence type="predicted"/>
<accession>A0A1W0XA10</accession>
<dbReference type="InterPro" id="IPR006797">
    <property type="entry name" value="PRELI/MSF1_dom"/>
</dbReference>
<dbReference type="AlphaFoldDB" id="A0A1W0XA10"/>
<evidence type="ECO:0000259" key="1">
    <source>
        <dbReference type="PROSITE" id="PS50191"/>
    </source>
</evidence>
<evidence type="ECO:0000259" key="2">
    <source>
        <dbReference type="PROSITE" id="PS50866"/>
    </source>
</evidence>
<dbReference type="Gene3D" id="3.40.525.10">
    <property type="entry name" value="CRAL-TRIO lipid binding domain"/>
    <property type="match status" value="1"/>
</dbReference>
<feature type="domain" description="PRELI/MSF1" evidence="3">
    <location>
        <begin position="2"/>
        <end position="175"/>
    </location>
</feature>
<dbReference type="InterPro" id="IPR001251">
    <property type="entry name" value="CRAL-TRIO_dom"/>
</dbReference>
<dbReference type="PROSITE" id="PS50191">
    <property type="entry name" value="CRAL_TRIO"/>
    <property type="match status" value="1"/>
</dbReference>
<keyword evidence="5" id="KW-1185">Reference proteome</keyword>
<organism evidence="4 5">
    <name type="scientific">Hypsibius exemplaris</name>
    <name type="common">Freshwater tardigrade</name>
    <dbReference type="NCBI Taxonomy" id="2072580"/>
    <lineage>
        <taxon>Eukaryota</taxon>
        <taxon>Metazoa</taxon>
        <taxon>Ecdysozoa</taxon>
        <taxon>Tardigrada</taxon>
        <taxon>Eutardigrada</taxon>
        <taxon>Parachela</taxon>
        <taxon>Hypsibioidea</taxon>
        <taxon>Hypsibiidae</taxon>
        <taxon>Hypsibius</taxon>
    </lineage>
</organism>
<dbReference type="SUPFAM" id="SSF52087">
    <property type="entry name" value="CRAL/TRIO domain"/>
    <property type="match status" value="1"/>
</dbReference>
<dbReference type="InterPro" id="IPR009038">
    <property type="entry name" value="GOLD_dom"/>
</dbReference>
<dbReference type="SMART" id="SM00516">
    <property type="entry name" value="SEC14"/>
    <property type="match status" value="1"/>
</dbReference>
<dbReference type="Gene3D" id="2.60.120.680">
    <property type="entry name" value="GOLD domain"/>
    <property type="match status" value="1"/>
</dbReference>
<dbReference type="InterPro" id="IPR011074">
    <property type="entry name" value="CRAL/TRIO_N_dom"/>
</dbReference>
<dbReference type="OrthoDB" id="30289at2759"/>
<dbReference type="PANTHER" id="PTHR23324">
    <property type="entry name" value="SEC14 RELATED PROTEIN"/>
    <property type="match status" value="1"/>
</dbReference>
<dbReference type="PANTHER" id="PTHR23324:SF66">
    <property type="entry name" value="PROTEIN REAL-TIME"/>
    <property type="match status" value="1"/>
</dbReference>
<evidence type="ECO:0000313" key="5">
    <source>
        <dbReference type="Proteomes" id="UP000192578"/>
    </source>
</evidence>
<dbReference type="CDD" id="cd00170">
    <property type="entry name" value="SEC14"/>
    <property type="match status" value="1"/>
</dbReference>
<reference evidence="5" key="1">
    <citation type="submission" date="2017-01" db="EMBL/GenBank/DDBJ databases">
        <title>Comparative genomics of anhydrobiosis in the tardigrade Hypsibius dujardini.</title>
        <authorList>
            <person name="Yoshida Y."/>
            <person name="Koutsovoulos G."/>
            <person name="Laetsch D."/>
            <person name="Stevens L."/>
            <person name="Kumar S."/>
            <person name="Horikawa D."/>
            <person name="Ishino K."/>
            <person name="Komine S."/>
            <person name="Tomita M."/>
            <person name="Blaxter M."/>
            <person name="Arakawa K."/>
        </authorList>
    </citation>
    <scope>NUCLEOTIDE SEQUENCE [LARGE SCALE GENOMIC DNA]</scope>
    <source>
        <strain evidence="5">Z151</strain>
    </source>
</reference>
<dbReference type="Pfam" id="PF03765">
    <property type="entry name" value="CRAL_TRIO_N"/>
    <property type="match status" value="1"/>
</dbReference>
<evidence type="ECO:0000259" key="3">
    <source>
        <dbReference type="PROSITE" id="PS50904"/>
    </source>
</evidence>
<dbReference type="SUPFAM" id="SSF101576">
    <property type="entry name" value="Supernatant protein factor (SPF), C-terminal domain"/>
    <property type="match status" value="1"/>
</dbReference>
<dbReference type="Pfam" id="PF04707">
    <property type="entry name" value="PRELI"/>
    <property type="match status" value="1"/>
</dbReference>
<dbReference type="InterPro" id="IPR036865">
    <property type="entry name" value="CRAL-TRIO_dom_sf"/>
</dbReference>
<gene>
    <name evidence="4" type="ORF">BV898_01777</name>
</gene>
<dbReference type="GO" id="GO:0005737">
    <property type="term" value="C:cytoplasm"/>
    <property type="evidence" value="ECO:0007669"/>
    <property type="project" value="TreeGrafter"/>
</dbReference>
<feature type="domain" description="GOLD" evidence="2">
    <location>
        <begin position="520"/>
        <end position="662"/>
    </location>
</feature>
<dbReference type="PROSITE" id="PS50866">
    <property type="entry name" value="GOLD"/>
    <property type="match status" value="1"/>
</dbReference>
<dbReference type="InterPro" id="IPR051064">
    <property type="entry name" value="SEC14/CRAL-TRIO_domain"/>
</dbReference>
<protein>
    <submittedName>
        <fullName evidence="4">SEC14-like protein 1</fullName>
    </submittedName>
</protein>